<dbReference type="InterPro" id="IPR001878">
    <property type="entry name" value="Znf_CCHC"/>
</dbReference>
<keyword evidence="1" id="KW-0863">Zinc-finger</keyword>
<feature type="domain" description="CCHC-type" evidence="3">
    <location>
        <begin position="123"/>
        <end position="139"/>
    </location>
</feature>
<evidence type="ECO:0000259" key="3">
    <source>
        <dbReference type="PROSITE" id="PS50158"/>
    </source>
</evidence>
<evidence type="ECO:0000256" key="2">
    <source>
        <dbReference type="SAM" id="MobiDB-lite"/>
    </source>
</evidence>
<dbReference type="SUPFAM" id="SSF57756">
    <property type="entry name" value="Retrovirus zinc finger-like domains"/>
    <property type="match status" value="1"/>
</dbReference>
<dbReference type="InterPro" id="IPR036875">
    <property type="entry name" value="Znf_CCHC_sf"/>
</dbReference>
<comment type="caution">
    <text evidence="4">The sequence shown here is derived from an EMBL/GenBank/DDBJ whole genome shotgun (WGS) entry which is preliminary data.</text>
</comment>
<keyword evidence="5" id="KW-1185">Reference proteome</keyword>
<dbReference type="AlphaFoldDB" id="A0A5C6MLM8"/>
<feature type="region of interest" description="Disordered" evidence="2">
    <location>
        <begin position="148"/>
        <end position="190"/>
    </location>
</feature>
<feature type="compositionally biased region" description="Pro residues" evidence="2">
    <location>
        <begin position="153"/>
        <end position="162"/>
    </location>
</feature>
<gene>
    <name evidence="4" type="ORF">D4764_0188240</name>
</gene>
<sequence>MAANANLTGLSRRHGVKSAARMNRAVVLFVEKVEQANRLVETGITVGGQFVQVTPLMQPAARITLSNVPPFISDEFLRENCPDMGNWQVHMILNNRAEEFNYSFVVRVDDFDYVLFATSSALKCFNCGEEGHLARACPNRAVPDAVAAEPAAPAEPPAPRPVPAARRRRCGAEGDLAAPDGAEMEPKAEGTRSECVRVTEVSGARRMWRWWWR</sequence>
<organism evidence="4 5">
    <name type="scientific">Takifugu flavidus</name>
    <name type="common">sansaifugu</name>
    <dbReference type="NCBI Taxonomy" id="433684"/>
    <lineage>
        <taxon>Eukaryota</taxon>
        <taxon>Metazoa</taxon>
        <taxon>Chordata</taxon>
        <taxon>Craniata</taxon>
        <taxon>Vertebrata</taxon>
        <taxon>Euteleostomi</taxon>
        <taxon>Actinopterygii</taxon>
        <taxon>Neopterygii</taxon>
        <taxon>Teleostei</taxon>
        <taxon>Neoteleostei</taxon>
        <taxon>Acanthomorphata</taxon>
        <taxon>Eupercaria</taxon>
        <taxon>Tetraodontiformes</taxon>
        <taxon>Tetradontoidea</taxon>
        <taxon>Tetraodontidae</taxon>
        <taxon>Takifugu</taxon>
    </lineage>
</organism>
<name>A0A5C6MLM8_9TELE</name>
<dbReference type="Gene3D" id="4.10.60.10">
    <property type="entry name" value="Zinc finger, CCHC-type"/>
    <property type="match status" value="1"/>
</dbReference>
<protein>
    <recommendedName>
        <fullName evidence="3">CCHC-type domain-containing protein</fullName>
    </recommendedName>
</protein>
<dbReference type="Pfam" id="PF00098">
    <property type="entry name" value="zf-CCHC"/>
    <property type="match status" value="1"/>
</dbReference>
<evidence type="ECO:0000313" key="5">
    <source>
        <dbReference type="Proteomes" id="UP000324091"/>
    </source>
</evidence>
<dbReference type="GO" id="GO:0003676">
    <property type="term" value="F:nucleic acid binding"/>
    <property type="evidence" value="ECO:0007669"/>
    <property type="project" value="InterPro"/>
</dbReference>
<dbReference type="PROSITE" id="PS50158">
    <property type="entry name" value="ZF_CCHC"/>
    <property type="match status" value="1"/>
</dbReference>
<keyword evidence="1" id="KW-0479">Metal-binding</keyword>
<evidence type="ECO:0000313" key="4">
    <source>
        <dbReference type="EMBL" id="TWW54277.1"/>
    </source>
</evidence>
<proteinExistence type="predicted"/>
<accession>A0A5C6MLM8</accession>
<reference evidence="4 5" key="1">
    <citation type="submission" date="2019-04" db="EMBL/GenBank/DDBJ databases">
        <title>Chromosome genome assembly for Takifugu flavidus.</title>
        <authorList>
            <person name="Xiao S."/>
        </authorList>
    </citation>
    <scope>NUCLEOTIDE SEQUENCE [LARGE SCALE GENOMIC DNA]</scope>
    <source>
        <strain evidence="4">HTHZ2018</strain>
        <tissue evidence="4">Muscle</tissue>
    </source>
</reference>
<dbReference type="GO" id="GO:0008270">
    <property type="term" value="F:zinc ion binding"/>
    <property type="evidence" value="ECO:0007669"/>
    <property type="project" value="UniProtKB-KW"/>
</dbReference>
<dbReference type="EMBL" id="RHFK02000311">
    <property type="protein sequence ID" value="TWW54277.1"/>
    <property type="molecule type" value="Genomic_DNA"/>
</dbReference>
<dbReference type="SMART" id="SM00343">
    <property type="entry name" value="ZnF_C2HC"/>
    <property type="match status" value="1"/>
</dbReference>
<evidence type="ECO:0000256" key="1">
    <source>
        <dbReference type="PROSITE-ProRule" id="PRU00047"/>
    </source>
</evidence>
<dbReference type="Proteomes" id="UP000324091">
    <property type="component" value="Unassembled WGS sequence"/>
</dbReference>
<keyword evidence="1" id="KW-0862">Zinc</keyword>